<evidence type="ECO:0000313" key="2">
    <source>
        <dbReference type="EMBL" id="RDI73397.1"/>
    </source>
</evidence>
<keyword evidence="2" id="KW-0862">Zinc</keyword>
<evidence type="ECO:0000259" key="1">
    <source>
        <dbReference type="Pfam" id="PF13490"/>
    </source>
</evidence>
<feature type="domain" description="Putative zinc-finger" evidence="1">
    <location>
        <begin position="4"/>
        <end position="37"/>
    </location>
</feature>
<organism evidence="2 3">
    <name type="scientific">Gaiella occulta</name>
    <dbReference type="NCBI Taxonomy" id="1002870"/>
    <lineage>
        <taxon>Bacteria</taxon>
        <taxon>Bacillati</taxon>
        <taxon>Actinomycetota</taxon>
        <taxon>Thermoleophilia</taxon>
        <taxon>Gaiellales</taxon>
        <taxon>Gaiellaceae</taxon>
        <taxon>Gaiella</taxon>
    </lineage>
</organism>
<proteinExistence type="predicted"/>
<protein>
    <submittedName>
        <fullName evidence="2">Putative zinc-finger</fullName>
    </submittedName>
</protein>
<dbReference type="Gene3D" id="1.10.10.1320">
    <property type="entry name" value="Anti-sigma factor, zinc-finger domain"/>
    <property type="match status" value="1"/>
</dbReference>
<dbReference type="Pfam" id="PF13490">
    <property type="entry name" value="zf-HC2"/>
    <property type="match status" value="1"/>
</dbReference>
<dbReference type="AlphaFoldDB" id="A0A7M2YV99"/>
<name>A0A7M2YV99_9ACTN</name>
<reference evidence="2 3" key="1">
    <citation type="submission" date="2018-07" db="EMBL/GenBank/DDBJ databases">
        <title>High-quality-draft genome sequence of Gaiella occulta.</title>
        <authorList>
            <person name="Severino R."/>
            <person name="Froufe H.J.C."/>
            <person name="Rainey F.A."/>
            <person name="Barroso C."/>
            <person name="Albuquerque L."/>
            <person name="Lobo-Da-Cunha A."/>
            <person name="Da Costa M.S."/>
            <person name="Egas C."/>
        </authorList>
    </citation>
    <scope>NUCLEOTIDE SEQUENCE [LARGE SCALE GENOMIC DNA]</scope>
    <source>
        <strain evidence="2 3">F2-233</strain>
    </source>
</reference>
<evidence type="ECO:0000313" key="3">
    <source>
        <dbReference type="Proteomes" id="UP000254134"/>
    </source>
</evidence>
<dbReference type="GO" id="GO:0008270">
    <property type="term" value="F:zinc ion binding"/>
    <property type="evidence" value="ECO:0007669"/>
    <property type="project" value="UniProtKB-KW"/>
</dbReference>
<dbReference type="RefSeq" id="WP_114797376.1">
    <property type="nucleotide sequence ID" value="NZ_QQZY01000010.1"/>
</dbReference>
<comment type="caution">
    <text evidence="2">The sequence shown here is derived from an EMBL/GenBank/DDBJ whole genome shotgun (WGS) entry which is preliminary data.</text>
</comment>
<dbReference type="Proteomes" id="UP000254134">
    <property type="component" value="Unassembled WGS sequence"/>
</dbReference>
<dbReference type="EMBL" id="QQZY01000010">
    <property type="protein sequence ID" value="RDI73397.1"/>
    <property type="molecule type" value="Genomic_DNA"/>
</dbReference>
<keyword evidence="2" id="KW-0479">Metal-binding</keyword>
<accession>A0A7M2YV99</accession>
<dbReference type="OrthoDB" id="153510at2"/>
<sequence>MISCAQAVRELWDYLDGLVDDAERAAVEEHLSVCRRCCGELEFAEELRGFLARNADEELPPDVHARLTATLHGLEGR</sequence>
<keyword evidence="2" id="KW-0863">Zinc-finger</keyword>
<dbReference type="InterPro" id="IPR027383">
    <property type="entry name" value="Znf_put"/>
</dbReference>
<gene>
    <name evidence="2" type="ORF">Gocc_2997</name>
</gene>
<keyword evidence="3" id="KW-1185">Reference proteome</keyword>
<reference evidence="3" key="2">
    <citation type="journal article" date="2019" name="MicrobiologyOpen">
        <title>High-quality draft genome sequence of Gaiella occulta isolated from a 150 meter deep mineral water borehole and comparison with the genome sequences of other deep-branching lineages of the phylum Actinobacteria.</title>
        <authorList>
            <person name="Severino R."/>
            <person name="Froufe H.J.C."/>
            <person name="Barroso C."/>
            <person name="Albuquerque L."/>
            <person name="Lobo-da-Cunha A."/>
            <person name="da Costa M.S."/>
            <person name="Egas C."/>
        </authorList>
    </citation>
    <scope>NUCLEOTIDE SEQUENCE [LARGE SCALE GENOMIC DNA]</scope>
    <source>
        <strain evidence="3">F2-233</strain>
    </source>
</reference>
<dbReference type="InterPro" id="IPR041916">
    <property type="entry name" value="Anti_sigma_zinc_sf"/>
</dbReference>